<comment type="caution">
    <text evidence="2">The sequence shown here is derived from an EMBL/GenBank/DDBJ whole genome shotgun (WGS) entry which is preliminary data.</text>
</comment>
<evidence type="ECO:0000256" key="1">
    <source>
        <dbReference type="SAM" id="MobiDB-lite"/>
    </source>
</evidence>
<reference evidence="2 3" key="1">
    <citation type="submission" date="2014-12" db="EMBL/GenBank/DDBJ databases">
        <title>Frankia sp. BMG5.1 draft genome.</title>
        <authorList>
            <person name="Gtari M."/>
            <person name="Ghodhbane-Gtari F."/>
            <person name="Nouioui I."/>
            <person name="Ktari A."/>
            <person name="Hezbri K."/>
            <person name="Mimouni W."/>
            <person name="Sbissi I."/>
            <person name="Ayari A."/>
            <person name="Yamanaka T."/>
            <person name="Normand P."/>
            <person name="Tisa L.S."/>
            <person name="Boudabous A."/>
        </authorList>
    </citation>
    <scope>NUCLEOTIDE SEQUENCE [LARGE SCALE GENOMIC DNA]</scope>
    <source>
        <strain evidence="2 3">BMG5.1</strain>
    </source>
</reference>
<protein>
    <submittedName>
        <fullName evidence="2">Uncharacterized protein</fullName>
    </submittedName>
</protein>
<sequence length="175" mass="17715">MAADLGRCVAAIAELTRGLAGTEPGDHTGLGDPADTSDPVRAGGQADADDPAGRRRPAASFRITHVGTGWVMATSDTDAFDRVYEAGHARAVMWRPLPDGSTAYTVGRRSDLVDGFPVGPAEAPGTILGALAAREPGWGGGSSIGGAPRRPDGSRSSLHPDAVFTIVEAAVTAAG</sequence>
<keyword evidence="3" id="KW-1185">Reference proteome</keyword>
<dbReference type="EMBL" id="JWIO01000050">
    <property type="protein sequence ID" value="KLL09927.1"/>
    <property type="molecule type" value="Genomic_DNA"/>
</dbReference>
<name>A0ABR5EZR1_9ACTN</name>
<feature type="region of interest" description="Disordered" evidence="1">
    <location>
        <begin position="17"/>
        <end position="57"/>
    </location>
</feature>
<organism evidence="2 3">
    <name type="scientific">Protofrankia coriariae</name>
    <dbReference type="NCBI Taxonomy" id="1562887"/>
    <lineage>
        <taxon>Bacteria</taxon>
        <taxon>Bacillati</taxon>
        <taxon>Actinomycetota</taxon>
        <taxon>Actinomycetes</taxon>
        <taxon>Frankiales</taxon>
        <taxon>Frankiaceae</taxon>
        <taxon>Protofrankia</taxon>
    </lineage>
</organism>
<gene>
    <name evidence="2" type="ORF">FrCorBMG51_21350</name>
</gene>
<evidence type="ECO:0000313" key="3">
    <source>
        <dbReference type="Proteomes" id="UP000035425"/>
    </source>
</evidence>
<proteinExistence type="predicted"/>
<feature type="region of interest" description="Disordered" evidence="1">
    <location>
        <begin position="139"/>
        <end position="158"/>
    </location>
</feature>
<dbReference type="Proteomes" id="UP000035425">
    <property type="component" value="Unassembled WGS sequence"/>
</dbReference>
<accession>A0ABR5EZR1</accession>
<evidence type="ECO:0000313" key="2">
    <source>
        <dbReference type="EMBL" id="KLL09927.1"/>
    </source>
</evidence>